<dbReference type="EMBL" id="JAPMOS010000424">
    <property type="protein sequence ID" value="KAJ4452649.1"/>
    <property type="molecule type" value="Genomic_DNA"/>
</dbReference>
<evidence type="ECO:0000256" key="1">
    <source>
        <dbReference type="SAM" id="MobiDB-lite"/>
    </source>
</evidence>
<proteinExistence type="predicted"/>
<gene>
    <name evidence="2" type="ORF">PAPYR_13127</name>
</gene>
<sequence>MQDYLRPEHCKYAQLWEETGHHDIPRASKRTLKTVDRELREEKGTPGGSLRAPGAAEVRAGQAGHPEGASFPSRADLRS</sequence>
<comment type="caution">
    <text evidence="2">The sequence shown here is derived from an EMBL/GenBank/DDBJ whole genome shotgun (WGS) entry which is preliminary data.</text>
</comment>
<feature type="region of interest" description="Disordered" evidence="1">
    <location>
        <begin position="36"/>
        <end position="79"/>
    </location>
</feature>
<accession>A0ABQ8U0S7</accession>
<dbReference type="Proteomes" id="UP001141327">
    <property type="component" value="Unassembled WGS sequence"/>
</dbReference>
<evidence type="ECO:0000313" key="2">
    <source>
        <dbReference type="EMBL" id="KAJ4452649.1"/>
    </source>
</evidence>
<evidence type="ECO:0000313" key="3">
    <source>
        <dbReference type="Proteomes" id="UP001141327"/>
    </source>
</evidence>
<protein>
    <submittedName>
        <fullName evidence="2">Uncharacterized protein</fullName>
    </submittedName>
</protein>
<keyword evidence="3" id="KW-1185">Reference proteome</keyword>
<name>A0ABQ8U0S7_9EUKA</name>
<organism evidence="2 3">
    <name type="scientific">Paratrimastix pyriformis</name>
    <dbReference type="NCBI Taxonomy" id="342808"/>
    <lineage>
        <taxon>Eukaryota</taxon>
        <taxon>Metamonada</taxon>
        <taxon>Preaxostyla</taxon>
        <taxon>Paratrimastigidae</taxon>
        <taxon>Paratrimastix</taxon>
    </lineage>
</organism>
<reference evidence="2" key="1">
    <citation type="journal article" date="2022" name="bioRxiv">
        <title>Genomics of Preaxostyla Flagellates Illuminates Evolutionary Transitions and the Path Towards Mitochondrial Loss.</title>
        <authorList>
            <person name="Novak L.V.F."/>
            <person name="Treitli S.C."/>
            <person name="Pyrih J."/>
            <person name="Halakuc P."/>
            <person name="Pipaliya S.V."/>
            <person name="Vacek V."/>
            <person name="Brzon O."/>
            <person name="Soukal P."/>
            <person name="Eme L."/>
            <person name="Dacks J.B."/>
            <person name="Karnkowska A."/>
            <person name="Elias M."/>
            <person name="Hampl V."/>
        </authorList>
    </citation>
    <scope>NUCLEOTIDE SEQUENCE</scope>
    <source>
        <strain evidence="2">RCP-MX</strain>
    </source>
</reference>